<feature type="compositionally biased region" description="Polar residues" evidence="1">
    <location>
        <begin position="55"/>
        <end position="80"/>
    </location>
</feature>
<feature type="compositionally biased region" description="Low complexity" evidence="1">
    <location>
        <begin position="81"/>
        <end position="92"/>
    </location>
</feature>
<evidence type="ECO:0000313" key="2">
    <source>
        <dbReference type="EMBL" id="CAE8591637.1"/>
    </source>
</evidence>
<proteinExistence type="predicted"/>
<organism evidence="2 3">
    <name type="scientific">Polarella glacialis</name>
    <name type="common">Dinoflagellate</name>
    <dbReference type="NCBI Taxonomy" id="89957"/>
    <lineage>
        <taxon>Eukaryota</taxon>
        <taxon>Sar</taxon>
        <taxon>Alveolata</taxon>
        <taxon>Dinophyceae</taxon>
        <taxon>Suessiales</taxon>
        <taxon>Suessiaceae</taxon>
        <taxon>Polarella</taxon>
    </lineage>
</organism>
<dbReference type="Proteomes" id="UP000654075">
    <property type="component" value="Unassembled WGS sequence"/>
</dbReference>
<protein>
    <submittedName>
        <fullName evidence="2">Uncharacterized protein</fullName>
    </submittedName>
</protein>
<feature type="region of interest" description="Disordered" evidence="1">
    <location>
        <begin position="127"/>
        <end position="163"/>
    </location>
</feature>
<evidence type="ECO:0000313" key="3">
    <source>
        <dbReference type="Proteomes" id="UP000654075"/>
    </source>
</evidence>
<comment type="caution">
    <text evidence="2">The sequence shown here is derived from an EMBL/GenBank/DDBJ whole genome shotgun (WGS) entry which is preliminary data.</text>
</comment>
<keyword evidence="3" id="KW-1185">Reference proteome</keyword>
<sequence length="228" mass="24316">MSTLACTALPAMASAGRSPTPAMAVAGNSARPRPSGEQVLSVPYTPLLSARHTMGGSSPRSQRSLNDSWNVEESFRSQTAGPLSSPRPLPGRLGTVCPGGQYWPPHWGNARYRPEDMISRSAATYVAPASREPHHYRSPPDPSSPEGLRKTSGSKKEPSIGYGTGTGYCPNTASIFGVEWAHKDGGDQFRTTYNDTCSSGIGLPKLSATSSTASSSMTSSRDWRRREL</sequence>
<name>A0A813DZ16_POLGL</name>
<accession>A0A813DZ16</accession>
<gene>
    <name evidence="2" type="ORF">PGLA1383_LOCUS10305</name>
</gene>
<feature type="region of interest" description="Disordered" evidence="1">
    <location>
        <begin position="1"/>
        <end position="92"/>
    </location>
</feature>
<evidence type="ECO:0000256" key="1">
    <source>
        <dbReference type="SAM" id="MobiDB-lite"/>
    </source>
</evidence>
<feature type="compositionally biased region" description="Low complexity" evidence="1">
    <location>
        <begin position="207"/>
        <end position="220"/>
    </location>
</feature>
<dbReference type="AlphaFoldDB" id="A0A813DZ16"/>
<feature type="region of interest" description="Disordered" evidence="1">
    <location>
        <begin position="199"/>
        <end position="228"/>
    </location>
</feature>
<reference evidence="2" key="1">
    <citation type="submission" date="2021-02" db="EMBL/GenBank/DDBJ databases">
        <authorList>
            <person name="Dougan E. K."/>
            <person name="Rhodes N."/>
            <person name="Thang M."/>
            <person name="Chan C."/>
        </authorList>
    </citation>
    <scope>NUCLEOTIDE SEQUENCE</scope>
</reference>
<dbReference type="EMBL" id="CAJNNV010005095">
    <property type="protein sequence ID" value="CAE8591637.1"/>
    <property type="molecule type" value="Genomic_DNA"/>
</dbReference>